<sequence length="119" mass="13930">MYKISKQFAFSASHILEGLPHEHPCSRLHGHNYVVTVHLKSEQLNEVGFVKDYRDLDMVKQYIDEKLDHRHLNDIFPFNPTAENMAKFLYDTFKKNIAELYAVEVSETPKTTAIYEADR</sequence>
<organism evidence="11 12">
    <name type="scientific">Dysgonomonas hofstadii</name>
    <dbReference type="NCBI Taxonomy" id="637886"/>
    <lineage>
        <taxon>Bacteria</taxon>
        <taxon>Pseudomonadati</taxon>
        <taxon>Bacteroidota</taxon>
        <taxon>Bacteroidia</taxon>
        <taxon>Bacteroidales</taxon>
        <taxon>Dysgonomonadaceae</taxon>
        <taxon>Dysgonomonas</taxon>
    </lineage>
</organism>
<feature type="active site" description="Proton acceptor" evidence="9">
    <location>
        <position position="25"/>
    </location>
</feature>
<dbReference type="PIRSF" id="PIRSF006113">
    <property type="entry name" value="PTP_synth"/>
    <property type="match status" value="1"/>
</dbReference>
<evidence type="ECO:0000256" key="7">
    <source>
        <dbReference type="ARBA" id="ARBA00048807"/>
    </source>
</evidence>
<evidence type="ECO:0000256" key="10">
    <source>
        <dbReference type="PIRSR" id="PIRSR006113-2"/>
    </source>
</evidence>
<evidence type="ECO:0000256" key="9">
    <source>
        <dbReference type="PIRSR" id="PIRSR006113-1"/>
    </source>
</evidence>
<feature type="binding site" evidence="10">
    <location>
        <position position="14"/>
    </location>
    <ligand>
        <name>Zn(2+)</name>
        <dbReference type="ChEBI" id="CHEBI:29105"/>
    </ligand>
</feature>
<dbReference type="GO" id="GO:0046872">
    <property type="term" value="F:metal ion binding"/>
    <property type="evidence" value="ECO:0007669"/>
    <property type="project" value="UniProtKB-KW"/>
</dbReference>
<dbReference type="GO" id="GO:0008616">
    <property type="term" value="P:tRNA queuosine(34) biosynthetic process"/>
    <property type="evidence" value="ECO:0007669"/>
    <property type="project" value="UniProtKB-KW"/>
</dbReference>
<reference evidence="11 12" key="1">
    <citation type="submission" date="2020-08" db="EMBL/GenBank/DDBJ databases">
        <title>Genomic Encyclopedia of Type Strains, Phase IV (KMG-IV): sequencing the most valuable type-strain genomes for metagenomic binning, comparative biology and taxonomic classification.</title>
        <authorList>
            <person name="Goeker M."/>
        </authorList>
    </citation>
    <scope>NUCLEOTIDE SEQUENCE [LARGE SCALE GENOMIC DNA]</scope>
    <source>
        <strain evidence="11 12">DSM 104969</strain>
    </source>
</reference>
<dbReference type="Proteomes" id="UP000555103">
    <property type="component" value="Unassembled WGS sequence"/>
</dbReference>
<gene>
    <name evidence="11" type="ORF">GGR21_002180</name>
</gene>
<dbReference type="Pfam" id="PF01242">
    <property type="entry name" value="PTPS"/>
    <property type="match status" value="1"/>
</dbReference>
<dbReference type="Gene3D" id="3.30.479.10">
    <property type="entry name" value="6-pyruvoyl tetrahydropterin synthase/QueD"/>
    <property type="match status" value="1"/>
</dbReference>
<comment type="cofactor">
    <cofactor evidence="8 10">
        <name>Zn(2+)</name>
        <dbReference type="ChEBI" id="CHEBI:29105"/>
    </cofactor>
    <text evidence="8 10">Binds 1 zinc ion per subunit.</text>
</comment>
<feature type="binding site" evidence="10">
    <location>
        <position position="29"/>
    </location>
    <ligand>
        <name>Zn(2+)</name>
        <dbReference type="ChEBI" id="CHEBI:29105"/>
    </ligand>
</feature>
<name>A0A840CQA9_9BACT</name>
<feature type="binding site" evidence="10">
    <location>
        <position position="31"/>
    </location>
    <ligand>
        <name>Zn(2+)</name>
        <dbReference type="ChEBI" id="CHEBI:29105"/>
    </ligand>
</feature>
<feature type="active site" description="Charge relay system" evidence="9">
    <location>
        <position position="107"/>
    </location>
</feature>
<proteinExistence type="inferred from homology"/>
<accession>A0A840CQA9</accession>
<keyword evidence="5 8" id="KW-0862">Zinc</keyword>
<keyword evidence="12" id="KW-1185">Reference proteome</keyword>
<comment type="similarity">
    <text evidence="2 8">Belongs to the PTPS family. QueD subfamily.</text>
</comment>
<dbReference type="InterPro" id="IPR007115">
    <property type="entry name" value="6-PTP_synth/QueD"/>
</dbReference>
<comment type="catalytic activity">
    <reaction evidence="7 8">
        <text>7,8-dihydroneopterin 3'-triphosphate + H2O = 6-carboxy-5,6,7,8-tetrahydropterin + triphosphate + acetaldehyde + 2 H(+)</text>
        <dbReference type="Rhea" id="RHEA:27966"/>
        <dbReference type="ChEBI" id="CHEBI:15343"/>
        <dbReference type="ChEBI" id="CHEBI:15377"/>
        <dbReference type="ChEBI" id="CHEBI:15378"/>
        <dbReference type="ChEBI" id="CHEBI:18036"/>
        <dbReference type="ChEBI" id="CHEBI:58462"/>
        <dbReference type="ChEBI" id="CHEBI:61032"/>
        <dbReference type="EC" id="4.1.2.50"/>
    </reaction>
</comment>
<dbReference type="GO" id="GO:0070497">
    <property type="term" value="F:6-carboxytetrahydropterin synthase activity"/>
    <property type="evidence" value="ECO:0007669"/>
    <property type="project" value="UniProtKB-EC"/>
</dbReference>
<dbReference type="InterPro" id="IPR038418">
    <property type="entry name" value="6-PTP_synth/QueD_sf"/>
</dbReference>
<evidence type="ECO:0000256" key="8">
    <source>
        <dbReference type="PIRNR" id="PIRNR006113"/>
    </source>
</evidence>
<dbReference type="UniPathway" id="UPA00391"/>
<keyword evidence="4 8" id="KW-0479">Metal-binding</keyword>
<dbReference type="RefSeq" id="WP_183307184.1">
    <property type="nucleotide sequence ID" value="NZ_JACIEP010000007.1"/>
</dbReference>
<keyword evidence="6 8" id="KW-0456">Lyase</keyword>
<dbReference type="PANTHER" id="PTHR12589:SF7">
    <property type="entry name" value="6-PYRUVOYL TETRAHYDROBIOPTERIN SYNTHASE"/>
    <property type="match status" value="1"/>
</dbReference>
<comment type="caution">
    <text evidence="11">The sequence shown here is derived from an EMBL/GenBank/DDBJ whole genome shotgun (WGS) entry which is preliminary data.</text>
</comment>
<dbReference type="EMBL" id="JACIEP010000007">
    <property type="protein sequence ID" value="MBB4036278.1"/>
    <property type="molecule type" value="Genomic_DNA"/>
</dbReference>
<dbReference type="NCBIfam" id="TIGR03367">
    <property type="entry name" value="queuosine_QueD"/>
    <property type="match status" value="1"/>
</dbReference>
<dbReference type="PANTHER" id="PTHR12589">
    <property type="entry name" value="PYRUVOYL TETRAHYDROBIOPTERIN SYNTHASE"/>
    <property type="match status" value="1"/>
</dbReference>
<evidence type="ECO:0000313" key="11">
    <source>
        <dbReference type="EMBL" id="MBB4036278.1"/>
    </source>
</evidence>
<protein>
    <recommendedName>
        <fullName evidence="3 8">6-carboxy-5,6,7,8-tetrahydropterin synthase</fullName>
        <ecNumber evidence="8">4.-.-.-</ecNumber>
    </recommendedName>
</protein>
<evidence type="ECO:0000256" key="4">
    <source>
        <dbReference type="ARBA" id="ARBA00022723"/>
    </source>
</evidence>
<evidence type="ECO:0000256" key="1">
    <source>
        <dbReference type="ARBA" id="ARBA00005061"/>
    </source>
</evidence>
<feature type="active site" description="Charge relay system" evidence="9">
    <location>
        <position position="69"/>
    </location>
</feature>
<evidence type="ECO:0000256" key="5">
    <source>
        <dbReference type="ARBA" id="ARBA00022833"/>
    </source>
</evidence>
<evidence type="ECO:0000313" key="12">
    <source>
        <dbReference type="Proteomes" id="UP000555103"/>
    </source>
</evidence>
<evidence type="ECO:0000256" key="6">
    <source>
        <dbReference type="ARBA" id="ARBA00023239"/>
    </source>
</evidence>
<comment type="pathway">
    <text evidence="1 8">Purine metabolism; 7-cyano-7-deazaguanine biosynthesis.</text>
</comment>
<evidence type="ECO:0000256" key="3">
    <source>
        <dbReference type="ARBA" id="ARBA00018141"/>
    </source>
</evidence>
<evidence type="ECO:0000256" key="2">
    <source>
        <dbReference type="ARBA" id="ARBA00008900"/>
    </source>
</evidence>
<keyword evidence="8" id="KW-0671">Queuosine biosynthesis</keyword>
<dbReference type="AlphaFoldDB" id="A0A840CQA9"/>
<dbReference type="EC" id="4.-.-.-" evidence="8"/>
<dbReference type="SUPFAM" id="SSF55620">
    <property type="entry name" value="Tetrahydrobiopterin biosynthesis enzymes-like"/>
    <property type="match status" value="1"/>
</dbReference>